<evidence type="ECO:0000313" key="2">
    <source>
        <dbReference type="EMBL" id="TBU95849.1"/>
    </source>
</evidence>
<evidence type="ECO:0000313" key="4">
    <source>
        <dbReference type="Proteomes" id="UP000291334"/>
    </source>
</evidence>
<dbReference type="EMBL" id="QJUL01000006">
    <property type="protein sequence ID" value="TBU95849.1"/>
    <property type="molecule type" value="Genomic_DNA"/>
</dbReference>
<name>A0A4Q9R821_9GAMM</name>
<comment type="caution">
    <text evidence="2">The sequence shown here is derived from an EMBL/GenBank/DDBJ whole genome shotgun (WGS) entry which is preliminary data.</text>
</comment>
<keyword evidence="4" id="KW-1185">Reference proteome</keyword>
<evidence type="ECO:0000313" key="5">
    <source>
        <dbReference type="Proteomes" id="UP000293172"/>
    </source>
</evidence>
<dbReference type="InterPro" id="IPR008579">
    <property type="entry name" value="UGlyAH_Cupin_dom"/>
</dbReference>
<proteinExistence type="predicted"/>
<dbReference type="InterPro" id="IPR014710">
    <property type="entry name" value="RmlC-like_jellyroll"/>
</dbReference>
<dbReference type="CDD" id="cd02227">
    <property type="entry name" value="cupin_TM1112-like"/>
    <property type="match status" value="1"/>
</dbReference>
<dbReference type="InterPro" id="IPR011051">
    <property type="entry name" value="RmlC_Cupin_sf"/>
</dbReference>
<dbReference type="EMBL" id="QJUM01000003">
    <property type="protein sequence ID" value="TBV09012.1"/>
    <property type="molecule type" value="Genomic_DNA"/>
</dbReference>
<dbReference type="Proteomes" id="UP000293172">
    <property type="component" value="Unassembled WGS sequence"/>
</dbReference>
<dbReference type="PANTHER" id="PTHR40943">
    <property type="entry name" value="CYTOPLASMIC PROTEIN-RELATED"/>
    <property type="match status" value="1"/>
</dbReference>
<dbReference type="AlphaFoldDB" id="A0A4Q9R821"/>
<dbReference type="OrthoDB" id="9799053at2"/>
<dbReference type="PANTHER" id="PTHR40943:SF2">
    <property type="entry name" value="(S)-UREIDOGLYCINE AMINOHYDROLASE CUPIN DOMAIN-CONTAINING PROTEIN"/>
    <property type="match status" value="1"/>
</dbReference>
<dbReference type="SUPFAM" id="SSF51182">
    <property type="entry name" value="RmlC-like cupins"/>
    <property type="match status" value="1"/>
</dbReference>
<dbReference type="Gene3D" id="2.60.120.10">
    <property type="entry name" value="Jelly Rolls"/>
    <property type="match status" value="1"/>
</dbReference>
<gene>
    <name evidence="3" type="ORF">DNK34_03520</name>
    <name evidence="2" type="ORF">DNK44_05825</name>
</gene>
<accession>A0A4Q9R821</accession>
<sequence length="108" mass="11999">MSSPESIRFSECPVTEAVQANPFYQSAELGVDSGFWASEPGIIELDFGPSQCELCTLLQGKVRLSSANGHEAIYCAGDTFIMPTGFRGRWETLETVRKYYLILQRPEA</sequence>
<reference evidence="4 5" key="1">
    <citation type="submission" date="2018-06" db="EMBL/GenBank/DDBJ databases">
        <title>Three novel Pseudomonas species isolated from symptomatic oak.</title>
        <authorList>
            <person name="Bueno-Gonzalez V."/>
            <person name="Brady C."/>
        </authorList>
    </citation>
    <scope>NUCLEOTIDE SEQUENCE [LARGE SCALE GENOMIC DNA]</scope>
    <source>
        <strain evidence="3 4">P26B</strain>
        <strain evidence="2 5">P6B</strain>
    </source>
</reference>
<evidence type="ECO:0000313" key="3">
    <source>
        <dbReference type="EMBL" id="TBV09012.1"/>
    </source>
</evidence>
<feature type="domain" description="(S)-ureidoglycine aminohydrolase cupin" evidence="1">
    <location>
        <begin position="33"/>
        <end position="100"/>
    </location>
</feature>
<organism evidence="2 5">
    <name type="scientific">Phytopseudomonas dryadis</name>
    <dbReference type="NCBI Taxonomy" id="2487520"/>
    <lineage>
        <taxon>Bacteria</taxon>
        <taxon>Pseudomonadati</taxon>
        <taxon>Pseudomonadota</taxon>
        <taxon>Gammaproteobacteria</taxon>
        <taxon>Pseudomonadales</taxon>
        <taxon>Pseudomonadaceae</taxon>
        <taxon>Phytopseudomonas</taxon>
    </lineage>
</organism>
<dbReference type="Pfam" id="PF05899">
    <property type="entry name" value="Cupin_3"/>
    <property type="match status" value="1"/>
</dbReference>
<evidence type="ECO:0000259" key="1">
    <source>
        <dbReference type="Pfam" id="PF05899"/>
    </source>
</evidence>
<dbReference type="RefSeq" id="WP_131174956.1">
    <property type="nucleotide sequence ID" value="NZ_QJUL01000006.1"/>
</dbReference>
<dbReference type="Proteomes" id="UP000291334">
    <property type="component" value="Unassembled WGS sequence"/>
</dbReference>
<protein>
    <recommendedName>
        <fullName evidence="1">(S)-ureidoglycine aminohydrolase cupin domain-containing protein</fullName>
    </recommendedName>
</protein>